<feature type="coiled-coil region" evidence="1">
    <location>
        <begin position="245"/>
        <end position="350"/>
    </location>
</feature>
<evidence type="ECO:0000259" key="2">
    <source>
        <dbReference type="Pfam" id="PF11740"/>
    </source>
</evidence>
<evidence type="ECO:0000313" key="4">
    <source>
        <dbReference type="Proteomes" id="UP001500604"/>
    </source>
</evidence>
<protein>
    <recommendedName>
        <fullName evidence="2">KfrA N-terminal DNA-binding domain-containing protein</fullName>
    </recommendedName>
</protein>
<evidence type="ECO:0000256" key="1">
    <source>
        <dbReference type="SAM" id="Coils"/>
    </source>
</evidence>
<dbReference type="RefSeq" id="WP_345195832.1">
    <property type="nucleotide sequence ID" value="NZ_BAABFL010000318.1"/>
</dbReference>
<dbReference type="Pfam" id="PF11740">
    <property type="entry name" value="KfrA_N"/>
    <property type="match status" value="1"/>
</dbReference>
<organism evidence="3 4">
    <name type="scientific">Kistimonas scapharcae</name>
    <dbReference type="NCBI Taxonomy" id="1036133"/>
    <lineage>
        <taxon>Bacteria</taxon>
        <taxon>Pseudomonadati</taxon>
        <taxon>Pseudomonadota</taxon>
        <taxon>Gammaproteobacteria</taxon>
        <taxon>Oceanospirillales</taxon>
        <taxon>Endozoicomonadaceae</taxon>
        <taxon>Kistimonas</taxon>
    </lineage>
</organism>
<keyword evidence="4" id="KW-1185">Reference proteome</keyword>
<comment type="caution">
    <text evidence="3">The sequence shown here is derived from an EMBL/GenBank/DDBJ whole genome shotgun (WGS) entry which is preliminary data.</text>
</comment>
<reference evidence="4" key="1">
    <citation type="journal article" date="2019" name="Int. J. Syst. Evol. Microbiol.">
        <title>The Global Catalogue of Microorganisms (GCM) 10K type strain sequencing project: providing services to taxonomists for standard genome sequencing and annotation.</title>
        <authorList>
            <consortium name="The Broad Institute Genomics Platform"/>
            <consortium name="The Broad Institute Genome Sequencing Center for Infectious Disease"/>
            <person name="Wu L."/>
            <person name="Ma J."/>
        </authorList>
    </citation>
    <scope>NUCLEOTIDE SEQUENCE [LARGE SCALE GENOMIC DNA]</scope>
    <source>
        <strain evidence="4">JCM 17805</strain>
    </source>
</reference>
<evidence type="ECO:0000313" key="3">
    <source>
        <dbReference type="EMBL" id="GAA4649826.1"/>
    </source>
</evidence>
<keyword evidence="1" id="KW-0175">Coiled coil</keyword>
<feature type="domain" description="KfrA N-terminal DNA-binding" evidence="2">
    <location>
        <begin position="11"/>
        <end position="140"/>
    </location>
</feature>
<accession>A0ABP8V1L4</accession>
<dbReference type="Proteomes" id="UP001500604">
    <property type="component" value="Unassembled WGS sequence"/>
</dbReference>
<dbReference type="EMBL" id="BAABFL010000318">
    <property type="protein sequence ID" value="GAA4649826.1"/>
    <property type="molecule type" value="Genomic_DNA"/>
</dbReference>
<feature type="coiled-coil region" evidence="1">
    <location>
        <begin position="111"/>
        <end position="181"/>
    </location>
</feature>
<gene>
    <name evidence="3" type="ORF">GCM10023116_21070</name>
</gene>
<name>A0ABP8V1L4_9GAMM</name>
<sequence>MDTTDQTQSIQDRVNKICNEMYAQGIKPTVRLVLAELPDVSSTSTVHKYFANWRSELEANQQSLYDKLGFSSEFTQSFMKEITRFGVEAEQRYKELAKDSNDQRDLAVTDLARAEEKLHKQSAVVEQQDKEIKELQNELQILKRQAETELDKANQSNEAAINEIRQQLSSALEDNKVLSQQNETLRTDLAKNELRLEGNQAFTDEVKGQNADLVTENKQLNQYITDLSKILVGKDAKIEGNDQLITSLQDQQKQISQQLADEQERRKKLDDDLVALKAKQDKDLTALQAKLSETTEKLEKEAFKASEAQSKIGDLKIAMEEKTTEYKDAIRRLENTIAGNEKLIEHLERQTAGAETKDMPAE</sequence>
<proteinExistence type="predicted"/>
<dbReference type="InterPro" id="IPR021104">
    <property type="entry name" value="KfrA_DNA-bd_N"/>
</dbReference>